<organism evidence="3 4">
    <name type="scientific">Actinoplanes sandaracinus</name>
    <dbReference type="NCBI Taxonomy" id="3045177"/>
    <lineage>
        <taxon>Bacteria</taxon>
        <taxon>Bacillati</taxon>
        <taxon>Actinomycetota</taxon>
        <taxon>Actinomycetes</taxon>
        <taxon>Micromonosporales</taxon>
        <taxon>Micromonosporaceae</taxon>
        <taxon>Actinoplanes</taxon>
    </lineage>
</organism>
<keyword evidence="2" id="KW-1133">Transmembrane helix</keyword>
<feature type="compositionally biased region" description="Basic residues" evidence="1">
    <location>
        <begin position="128"/>
        <end position="140"/>
    </location>
</feature>
<evidence type="ECO:0000313" key="4">
    <source>
        <dbReference type="Proteomes" id="UP001241758"/>
    </source>
</evidence>
<accession>A0ABT6X1L4</accession>
<keyword evidence="4" id="KW-1185">Reference proteome</keyword>
<evidence type="ECO:0000313" key="3">
    <source>
        <dbReference type="EMBL" id="MDI6105899.1"/>
    </source>
</evidence>
<keyword evidence="2" id="KW-0812">Transmembrane</keyword>
<dbReference type="RefSeq" id="WP_282767364.1">
    <property type="nucleotide sequence ID" value="NZ_JASCTH010000060.1"/>
</dbReference>
<evidence type="ECO:0000256" key="2">
    <source>
        <dbReference type="SAM" id="Phobius"/>
    </source>
</evidence>
<reference evidence="3 4" key="1">
    <citation type="submission" date="2023-05" db="EMBL/GenBank/DDBJ databases">
        <title>Actinoplanes sp. NEAU-A12 genome sequencing.</title>
        <authorList>
            <person name="Wang Z.-S."/>
        </authorList>
    </citation>
    <scope>NUCLEOTIDE SEQUENCE [LARGE SCALE GENOMIC DNA]</scope>
    <source>
        <strain evidence="3 4">NEAU-A12</strain>
    </source>
</reference>
<feature type="transmembrane region" description="Helical" evidence="2">
    <location>
        <begin position="20"/>
        <end position="43"/>
    </location>
</feature>
<feature type="compositionally biased region" description="Basic residues" evidence="1">
    <location>
        <begin position="193"/>
        <end position="205"/>
    </location>
</feature>
<evidence type="ECO:0000256" key="1">
    <source>
        <dbReference type="SAM" id="MobiDB-lite"/>
    </source>
</evidence>
<name>A0ABT6X1L4_9ACTN</name>
<proteinExistence type="predicted"/>
<sequence>MIDTSTELWDPPPSRPSLAPAWIGASLSSAMILALVAAGGVVAHAWNDERYRETGDPCSRLDITAVATRLGDPALRPQPSRTPGACASIVLNADTYTYTYTYTSVLPAAQHKAAEATARLILTTARPMRGKIRRKHRHHGPTSTTPGPASTAPASKPAGQNPGKSHPGGDKSGAIGPSGNERPASGHIPHATARQHKTAGQKVGRRGFEPRT</sequence>
<keyword evidence="2" id="KW-0472">Membrane</keyword>
<dbReference type="Proteomes" id="UP001241758">
    <property type="component" value="Unassembled WGS sequence"/>
</dbReference>
<feature type="region of interest" description="Disordered" evidence="1">
    <location>
        <begin position="124"/>
        <end position="212"/>
    </location>
</feature>
<feature type="compositionally biased region" description="Low complexity" evidence="1">
    <location>
        <begin position="141"/>
        <end position="159"/>
    </location>
</feature>
<comment type="caution">
    <text evidence="3">The sequence shown here is derived from an EMBL/GenBank/DDBJ whole genome shotgun (WGS) entry which is preliminary data.</text>
</comment>
<protein>
    <submittedName>
        <fullName evidence="3">Uncharacterized protein</fullName>
    </submittedName>
</protein>
<dbReference type="EMBL" id="JASCTH010000060">
    <property type="protein sequence ID" value="MDI6105899.1"/>
    <property type="molecule type" value="Genomic_DNA"/>
</dbReference>
<gene>
    <name evidence="3" type="ORF">QLQ12_45745</name>
</gene>